<comment type="caution">
    <text evidence="1">The sequence shown here is derived from an EMBL/GenBank/DDBJ whole genome shotgun (WGS) entry which is preliminary data.</text>
</comment>
<dbReference type="AlphaFoldDB" id="A0A2R5EZ97"/>
<dbReference type="RefSeq" id="WP_108996180.1">
    <property type="nucleotide sequence ID" value="NZ_BDQX01000458.1"/>
</dbReference>
<keyword evidence="2" id="KW-1185">Reference proteome</keyword>
<reference evidence="1 2" key="1">
    <citation type="submission" date="2017-08" db="EMBL/GenBank/DDBJ databases">
        <title>Substantial Increase in Enzyme Production by Combined Drug-Resistance Mutations in Paenibacillus agaridevorans.</title>
        <authorList>
            <person name="Tanaka Y."/>
            <person name="Funane K."/>
            <person name="Hosaka T."/>
            <person name="Shiwa Y."/>
            <person name="Fujita N."/>
            <person name="Miyazaki T."/>
            <person name="Yoshikawa H."/>
            <person name="Murakami K."/>
            <person name="Kasahara K."/>
            <person name="Inaoka T."/>
            <person name="Hiraga Y."/>
            <person name="Ochi K."/>
        </authorList>
    </citation>
    <scope>NUCLEOTIDE SEQUENCE [LARGE SCALE GENOMIC DNA]</scope>
    <source>
        <strain evidence="1 2">T-3040</strain>
    </source>
</reference>
<name>A0A2R5EZ97_9BACL</name>
<dbReference type="Proteomes" id="UP000245202">
    <property type="component" value="Unassembled WGS sequence"/>
</dbReference>
<evidence type="ECO:0000313" key="1">
    <source>
        <dbReference type="EMBL" id="GBG12036.1"/>
    </source>
</evidence>
<dbReference type="Pfam" id="PF07307">
    <property type="entry name" value="HEPPP_synt_1"/>
    <property type="match status" value="1"/>
</dbReference>
<proteinExistence type="predicted"/>
<dbReference type="GO" id="GO:0009234">
    <property type="term" value="P:menaquinone biosynthetic process"/>
    <property type="evidence" value="ECO:0007669"/>
    <property type="project" value="InterPro"/>
</dbReference>
<gene>
    <name evidence="1" type="ORF">PAT3040_06897</name>
</gene>
<dbReference type="EMBL" id="BDQX01000458">
    <property type="protein sequence ID" value="GBG12036.1"/>
    <property type="molecule type" value="Genomic_DNA"/>
</dbReference>
<accession>A0A2R5EZ97</accession>
<sequence length="289" mass="33018">MAKYRISELTSSYINYDMIQAHTDLPPPAEPRLRLLYAVLNEENDSREHSELYTTVVSLVQMGMDTHDLIDTDTRRKTEKEMRSRQLKVLAGDYFSARFYQLLAKAGQIGMITKLSDAVCEVNRLKVNLYSRMRGMRLGADDYFGYAVQLKSELFGHFASLLEGSLSRVWPELLSGISRCEVAIEELERSEDANRFDRSWAYWHLLQVGNEEERHRLADGVYEQDYIATLLHKYDVRKHLAAKLGSGLIALKTAIGRLESDKLIRELTAIANGLTNNTGGYMPALNEMR</sequence>
<protein>
    <submittedName>
        <fullName evidence="1">Heptaprenyl diphosphate synthase</fullName>
    </submittedName>
</protein>
<evidence type="ECO:0000313" key="2">
    <source>
        <dbReference type="Proteomes" id="UP000245202"/>
    </source>
</evidence>
<dbReference type="InterPro" id="IPR009920">
    <property type="entry name" value="HEPPP_synth_su1"/>
</dbReference>
<organism evidence="1 2">
    <name type="scientific">Paenibacillus agaridevorans</name>
    <dbReference type="NCBI Taxonomy" id="171404"/>
    <lineage>
        <taxon>Bacteria</taxon>
        <taxon>Bacillati</taxon>
        <taxon>Bacillota</taxon>
        <taxon>Bacilli</taxon>
        <taxon>Bacillales</taxon>
        <taxon>Paenibacillaceae</taxon>
        <taxon>Paenibacillus</taxon>
    </lineage>
</organism>
<dbReference type="Gene3D" id="1.20.120.1450">
    <property type="match status" value="1"/>
</dbReference>